<name>X6MPG3_RETFI</name>
<gene>
    <name evidence="2" type="ORF">RFI_21797</name>
</gene>
<reference evidence="2 3" key="1">
    <citation type="journal article" date="2013" name="Curr. Biol.">
        <title>The Genome of the Foraminiferan Reticulomyxa filosa.</title>
        <authorList>
            <person name="Glockner G."/>
            <person name="Hulsmann N."/>
            <person name="Schleicher M."/>
            <person name="Noegel A.A."/>
            <person name="Eichinger L."/>
            <person name="Gallinger C."/>
            <person name="Pawlowski J."/>
            <person name="Sierra R."/>
            <person name="Euteneuer U."/>
            <person name="Pillet L."/>
            <person name="Moustafa A."/>
            <person name="Platzer M."/>
            <person name="Groth M."/>
            <person name="Szafranski K."/>
            <person name="Schliwa M."/>
        </authorList>
    </citation>
    <scope>NUCLEOTIDE SEQUENCE [LARGE SCALE GENOMIC DNA]</scope>
</reference>
<comment type="caution">
    <text evidence="2">The sequence shown here is derived from an EMBL/GenBank/DDBJ whole genome shotgun (WGS) entry which is preliminary data.</text>
</comment>
<organism evidence="2 3">
    <name type="scientific">Reticulomyxa filosa</name>
    <dbReference type="NCBI Taxonomy" id="46433"/>
    <lineage>
        <taxon>Eukaryota</taxon>
        <taxon>Sar</taxon>
        <taxon>Rhizaria</taxon>
        <taxon>Retaria</taxon>
        <taxon>Foraminifera</taxon>
        <taxon>Monothalamids</taxon>
        <taxon>Reticulomyxidae</taxon>
        <taxon>Reticulomyxa</taxon>
    </lineage>
</organism>
<accession>X6MPG3</accession>
<dbReference type="Proteomes" id="UP000023152">
    <property type="component" value="Unassembled WGS sequence"/>
</dbReference>
<sequence length="170" mass="19676">MKTLSSNSRPAIRGVTKSKSDSYVAIDFDKRLICPSYYKLRYYLYSDRDALHNWRLEGCQEGSTHAMSTSTVTEEINTNNWDGPKIAVTTKEKDITEQNNANETEDEEDDKHSKESLKDQWKALFKTIVFERGNRSRDIDTKAIPKPEAQELILSLYEQLEINNETTLFK</sequence>
<dbReference type="EMBL" id="ASPP01019007">
    <property type="protein sequence ID" value="ETO15566.1"/>
    <property type="molecule type" value="Genomic_DNA"/>
</dbReference>
<proteinExistence type="predicted"/>
<keyword evidence="3" id="KW-1185">Reference proteome</keyword>
<evidence type="ECO:0000313" key="3">
    <source>
        <dbReference type="Proteomes" id="UP000023152"/>
    </source>
</evidence>
<evidence type="ECO:0000256" key="1">
    <source>
        <dbReference type="SAM" id="MobiDB-lite"/>
    </source>
</evidence>
<feature type="region of interest" description="Disordered" evidence="1">
    <location>
        <begin position="89"/>
        <end position="115"/>
    </location>
</feature>
<evidence type="ECO:0000313" key="2">
    <source>
        <dbReference type="EMBL" id="ETO15566.1"/>
    </source>
</evidence>
<dbReference type="OrthoDB" id="412600at2759"/>
<dbReference type="AlphaFoldDB" id="X6MPG3"/>
<protein>
    <submittedName>
        <fullName evidence="2">Uncharacterized protein</fullName>
    </submittedName>
</protein>